<feature type="compositionally biased region" description="Basic and acidic residues" evidence="1">
    <location>
        <begin position="1"/>
        <end position="23"/>
    </location>
</feature>
<dbReference type="RefSeq" id="XP_016507346.1">
    <property type="nucleotide sequence ID" value="XM_016651860.1"/>
</dbReference>
<dbReference type="STRING" id="4097.A0A1S4D1T5"/>
<dbReference type="GO" id="GO:0003676">
    <property type="term" value="F:nucleic acid binding"/>
    <property type="evidence" value="ECO:0007669"/>
    <property type="project" value="InterPro"/>
</dbReference>
<feature type="region of interest" description="Disordered" evidence="1">
    <location>
        <begin position="1"/>
        <end position="33"/>
    </location>
</feature>
<evidence type="ECO:0000259" key="2">
    <source>
        <dbReference type="PROSITE" id="PS50994"/>
    </source>
</evidence>
<dbReference type="InterPro" id="IPR050951">
    <property type="entry name" value="Retrovirus_Pol_polyprotein"/>
</dbReference>
<dbReference type="KEGG" id="nta:107825025"/>
<protein>
    <recommendedName>
        <fullName evidence="2">Integrase catalytic domain-containing protein</fullName>
    </recommendedName>
</protein>
<dbReference type="AlphaFoldDB" id="A0A1S4D1T5"/>
<dbReference type="InterPro" id="IPR043502">
    <property type="entry name" value="DNA/RNA_pol_sf"/>
</dbReference>
<dbReference type="InterPro" id="IPR001584">
    <property type="entry name" value="Integrase_cat-core"/>
</dbReference>
<dbReference type="GO" id="GO:0015074">
    <property type="term" value="P:DNA integration"/>
    <property type="evidence" value="ECO:0007669"/>
    <property type="project" value="InterPro"/>
</dbReference>
<dbReference type="PANTHER" id="PTHR37984">
    <property type="entry name" value="PROTEIN CBG26694"/>
    <property type="match status" value="1"/>
</dbReference>
<dbReference type="PROSITE" id="PS50994">
    <property type="entry name" value="INTEGRASE"/>
    <property type="match status" value="1"/>
</dbReference>
<sequence>MPEELPKHLPPRREADHKIELDPGAKTPAFSPYRMAPPELEELRKQLKELGYSAEAVPLTELLKKNKPWVWMEHCQKAFECLKAAVTEEPVLALPDFAKTFEIQNKLTPKQARWQDFLAEFDYALEYKPGKGNVVSDALSQKAKLAAITSDKVEQQQPGGLLESLPVAERPWESVTIDFITCLPKSDGYGTIMLVVDRFSKYGTFMPASPGCTAKEAAKLFFKNVKGLGTRVNLSTAFHPQTDIQAERTIETLEDMLRACVIDFKGNWDDHLPIIEFAYNNSYHSSIKMTSYEALYGKV</sequence>
<reference evidence="3" key="1">
    <citation type="submission" date="2025-08" db="UniProtKB">
        <authorList>
            <consortium name="RefSeq"/>
        </authorList>
    </citation>
    <scope>IDENTIFICATION</scope>
</reference>
<dbReference type="Gene3D" id="3.30.420.10">
    <property type="entry name" value="Ribonuclease H-like superfamily/Ribonuclease H"/>
    <property type="match status" value="2"/>
</dbReference>
<dbReference type="InterPro" id="IPR036397">
    <property type="entry name" value="RNaseH_sf"/>
</dbReference>
<dbReference type="PANTHER" id="PTHR37984:SF5">
    <property type="entry name" value="PROTEIN NYNRIN-LIKE"/>
    <property type="match status" value="1"/>
</dbReference>
<evidence type="ECO:0000313" key="3">
    <source>
        <dbReference type="RefSeq" id="XP_016507346.1"/>
    </source>
</evidence>
<dbReference type="OrthoDB" id="999727at2759"/>
<accession>A0A1S4D1T5</accession>
<dbReference type="PaxDb" id="4097-A0A1S4D1T5"/>
<dbReference type="Gene3D" id="3.30.70.270">
    <property type="match status" value="1"/>
</dbReference>
<feature type="domain" description="Integrase catalytic" evidence="2">
    <location>
        <begin position="105"/>
        <end position="299"/>
    </location>
</feature>
<dbReference type="InterPro" id="IPR043128">
    <property type="entry name" value="Rev_trsase/Diguanyl_cyclase"/>
</dbReference>
<evidence type="ECO:0000256" key="1">
    <source>
        <dbReference type="SAM" id="MobiDB-lite"/>
    </source>
</evidence>
<dbReference type="SUPFAM" id="SSF56672">
    <property type="entry name" value="DNA/RNA polymerases"/>
    <property type="match status" value="1"/>
</dbReference>
<name>A0A1S4D1T5_TOBAC</name>
<organism evidence="3">
    <name type="scientific">Nicotiana tabacum</name>
    <name type="common">Common tobacco</name>
    <dbReference type="NCBI Taxonomy" id="4097"/>
    <lineage>
        <taxon>Eukaryota</taxon>
        <taxon>Viridiplantae</taxon>
        <taxon>Streptophyta</taxon>
        <taxon>Embryophyta</taxon>
        <taxon>Tracheophyta</taxon>
        <taxon>Spermatophyta</taxon>
        <taxon>Magnoliopsida</taxon>
        <taxon>eudicotyledons</taxon>
        <taxon>Gunneridae</taxon>
        <taxon>Pentapetalae</taxon>
        <taxon>asterids</taxon>
        <taxon>lamiids</taxon>
        <taxon>Solanales</taxon>
        <taxon>Solanaceae</taxon>
        <taxon>Nicotianoideae</taxon>
        <taxon>Nicotianeae</taxon>
        <taxon>Nicotiana</taxon>
    </lineage>
</organism>
<gene>
    <name evidence="3" type="primary">LOC107825025</name>
</gene>
<dbReference type="InterPro" id="IPR012337">
    <property type="entry name" value="RNaseH-like_sf"/>
</dbReference>
<proteinExistence type="predicted"/>
<dbReference type="SUPFAM" id="SSF53098">
    <property type="entry name" value="Ribonuclease H-like"/>
    <property type="match status" value="1"/>
</dbReference>